<proteinExistence type="inferred from homology"/>
<dbReference type="SMART" id="SM00365">
    <property type="entry name" value="LRR_SD22"/>
    <property type="match status" value="8"/>
</dbReference>
<dbReference type="PROSITE" id="PS50104">
    <property type="entry name" value="TIR"/>
    <property type="match status" value="1"/>
</dbReference>
<dbReference type="InterPro" id="IPR050333">
    <property type="entry name" value="SLRP"/>
</dbReference>
<reference evidence="8" key="1">
    <citation type="submission" date="2024-02" db="UniProtKB">
        <authorList>
            <consortium name="WormBaseParasite"/>
        </authorList>
    </citation>
    <scope>IDENTIFICATION</scope>
</reference>
<keyword evidence="7" id="KW-1185">Reference proteome</keyword>
<keyword evidence="4" id="KW-0812">Transmembrane</keyword>
<dbReference type="GO" id="GO:0007165">
    <property type="term" value="P:signal transduction"/>
    <property type="evidence" value="ECO:0007669"/>
    <property type="project" value="InterPro"/>
</dbReference>
<dbReference type="Pfam" id="PF13306">
    <property type="entry name" value="LRR_5"/>
    <property type="match status" value="1"/>
</dbReference>
<dbReference type="WBParaSite" id="MBELARI_LOCUS17276">
    <property type="protein sequence ID" value="MBELARI_LOCUS17276"/>
    <property type="gene ID" value="MBELARI_LOCUS17276"/>
</dbReference>
<evidence type="ECO:0000256" key="1">
    <source>
        <dbReference type="ARBA" id="ARBA00009634"/>
    </source>
</evidence>
<feature type="signal peptide" evidence="5">
    <location>
        <begin position="1"/>
        <end position="19"/>
    </location>
</feature>
<dbReference type="Pfam" id="PF13855">
    <property type="entry name" value="LRR_8"/>
    <property type="match status" value="5"/>
</dbReference>
<keyword evidence="2" id="KW-0433">Leucine-rich repeat</keyword>
<evidence type="ECO:0000313" key="8">
    <source>
        <dbReference type="WBParaSite" id="MBELARI_LOCUS17276"/>
    </source>
</evidence>
<name>A0AAF3ET08_9BILA</name>
<dbReference type="InterPro" id="IPR035897">
    <property type="entry name" value="Toll_tir_struct_dom_sf"/>
</dbReference>
<dbReference type="InterPro" id="IPR000157">
    <property type="entry name" value="TIR_dom"/>
</dbReference>
<dbReference type="FunFam" id="3.80.10.10:FF:001164">
    <property type="entry name" value="GH01279p"/>
    <property type="match status" value="1"/>
</dbReference>
<dbReference type="PROSITE" id="PS51450">
    <property type="entry name" value="LRR"/>
    <property type="match status" value="8"/>
</dbReference>
<keyword evidence="4" id="KW-1133">Transmembrane helix</keyword>
<protein>
    <submittedName>
        <fullName evidence="8">TIR domain-containing protein</fullName>
    </submittedName>
</protein>
<dbReference type="InterPro" id="IPR032675">
    <property type="entry name" value="LRR_dom_sf"/>
</dbReference>
<dbReference type="Gene3D" id="3.40.50.10140">
    <property type="entry name" value="Toll/interleukin-1 receptor homology (TIR) domain"/>
    <property type="match status" value="1"/>
</dbReference>
<dbReference type="PANTHER" id="PTHR45712:SF22">
    <property type="entry name" value="INSULIN-LIKE GROWTH FACTOR-BINDING PROTEIN COMPLEX ACID LABILE SUBUNIT"/>
    <property type="match status" value="1"/>
</dbReference>
<dbReference type="PRINTS" id="PR00019">
    <property type="entry name" value="LEURICHRPT"/>
</dbReference>
<feature type="transmembrane region" description="Helical" evidence="4">
    <location>
        <begin position="966"/>
        <end position="988"/>
    </location>
</feature>
<dbReference type="Proteomes" id="UP000887575">
    <property type="component" value="Unassembled WGS sequence"/>
</dbReference>
<dbReference type="Pfam" id="PF13676">
    <property type="entry name" value="TIR_2"/>
    <property type="match status" value="1"/>
</dbReference>
<dbReference type="InterPro" id="IPR026906">
    <property type="entry name" value="LRR_5"/>
</dbReference>
<sequence>MTLLFSALILLLRIPWSEGTQENCPNGCECLRDPVLPTAFTVFCNFAHELPTSLKLPEATRSLQITCSPSRIHTPNGELFADVPALHSLSVRGCHVGASIFSAVSRLTNLRSLQLEEIGIGETPLELNEAYFETLGKLEKLQLSASSLVALPARMFCHLPHLMVLNVTGNQLSRLTFTSDCPSKLIIADFSSNRFKRLDADSLSFLPSIRQLSFAASRLSTISDETFTQLSLLQQLDLEKNRLEELPGLPETLVHISLAENEFRKVPNSLKDLTKLVSLNMSQNAIESVDLALSSADLETVDLAGNRLSVFPSKLLAKSFGSLVNLDLSQNRLKNLNASDFGNFGKLQTLNLDGNLIGELKEGIFHGLHSLAELSLSNNSISTIEHTVFAEMHIADLDLSHNSLTEAPLAIGNLRQLGKLSLRDNKISRLYMTVFNRSPSLAVIDLSGNELHMISGYVFSDCPSLQRLDLSRNKIAQIETDALGKVPQLHRIDLSQNRLHSLDGLEGAKALKTLNISQNHIEIMQWESLPNRVEHLYADGNRITLLGAAIKSRVRSASFRENHIEQISADQLPNTIERIDFTSNRIRSIANETFREKSSLREVKIGKNSLETLDIRAMERSESVQQAIEITLSGNPLSCSCELDWIGNQEKKRVLVVDKMETFCRHPVDNRRISLGEVSTKELLCSYQRVCEPGCLCCDFSSCDCKSVCPAGCRCFRDSTFSMNVVRCDGSGNRNKTAISPREIPMTATHIHLWAQSLPILRAHSFLGRKKLIHLQLNNSHIRHIEPSAFNTLPNLQVLDLSDNELERVTGDEMLKTFGIKELNLHGNRLRTVENGIFLKLPILEKITLHNNLMEEIADPLTKTKQLSTLTLSGNAFRCDCGDRFLAPYWISDNKNKIADYSRVLCVENVTRAFRENDTTALSTHPPNLGDDLFTMPLDDFMREANRTLCVQFEGGFFGAEPSSSLLIAFLVLLTLILVAGFIALGMARKAHNSMAQRRYKATSSLNCSSTTGSSPLPIPLISYDAFVSYARQDEKMVEERICRPLEEEDYHLCLLHRDGPTYNSKLHTVQDELHAQMESAQCLILVLTKHFLENEWTTVQIRTSHQLFSRNRSKRVIAILDTDVDANSLDEVLGGMLRQNDWIRMNDHLFWTLLRSKLPLRSPGMHSAGSNTASQVYSDLYGPVPSEIL</sequence>
<evidence type="ECO:0000256" key="4">
    <source>
        <dbReference type="SAM" id="Phobius"/>
    </source>
</evidence>
<keyword evidence="4" id="KW-0472">Membrane</keyword>
<keyword evidence="5" id="KW-0732">Signal</keyword>
<feature type="domain" description="TIR" evidence="6">
    <location>
        <begin position="1022"/>
        <end position="1159"/>
    </location>
</feature>
<evidence type="ECO:0000256" key="5">
    <source>
        <dbReference type="SAM" id="SignalP"/>
    </source>
</evidence>
<evidence type="ECO:0000313" key="7">
    <source>
        <dbReference type="Proteomes" id="UP000887575"/>
    </source>
</evidence>
<evidence type="ECO:0000259" key="6">
    <source>
        <dbReference type="PROSITE" id="PS50104"/>
    </source>
</evidence>
<accession>A0AAF3ET08</accession>
<dbReference type="InterPro" id="IPR003591">
    <property type="entry name" value="Leu-rich_rpt_typical-subtyp"/>
</dbReference>
<dbReference type="InterPro" id="IPR001611">
    <property type="entry name" value="Leu-rich_rpt"/>
</dbReference>
<dbReference type="SUPFAM" id="SSF52200">
    <property type="entry name" value="Toll/Interleukin receptor TIR domain"/>
    <property type="match status" value="1"/>
</dbReference>
<dbReference type="SMART" id="SM00369">
    <property type="entry name" value="LRR_TYP"/>
    <property type="match status" value="17"/>
</dbReference>
<dbReference type="SUPFAM" id="SSF52058">
    <property type="entry name" value="L domain-like"/>
    <property type="match status" value="3"/>
</dbReference>
<dbReference type="SMART" id="SM00255">
    <property type="entry name" value="TIR"/>
    <property type="match status" value="1"/>
</dbReference>
<comment type="similarity">
    <text evidence="1">Belongs to the Toll-like receptor family.</text>
</comment>
<dbReference type="PANTHER" id="PTHR45712">
    <property type="entry name" value="AGAP008170-PA"/>
    <property type="match status" value="1"/>
</dbReference>
<evidence type="ECO:0000256" key="2">
    <source>
        <dbReference type="ARBA" id="ARBA00022614"/>
    </source>
</evidence>
<keyword evidence="3" id="KW-0677">Repeat</keyword>
<evidence type="ECO:0000256" key="3">
    <source>
        <dbReference type="ARBA" id="ARBA00022737"/>
    </source>
</evidence>
<feature type="chain" id="PRO_5042159406" evidence="5">
    <location>
        <begin position="20"/>
        <end position="1190"/>
    </location>
</feature>
<dbReference type="Gene3D" id="3.80.10.10">
    <property type="entry name" value="Ribonuclease Inhibitor"/>
    <property type="match status" value="7"/>
</dbReference>
<organism evidence="7 8">
    <name type="scientific">Mesorhabditis belari</name>
    <dbReference type="NCBI Taxonomy" id="2138241"/>
    <lineage>
        <taxon>Eukaryota</taxon>
        <taxon>Metazoa</taxon>
        <taxon>Ecdysozoa</taxon>
        <taxon>Nematoda</taxon>
        <taxon>Chromadorea</taxon>
        <taxon>Rhabditida</taxon>
        <taxon>Rhabditina</taxon>
        <taxon>Rhabditomorpha</taxon>
        <taxon>Rhabditoidea</taxon>
        <taxon>Rhabditidae</taxon>
        <taxon>Mesorhabditinae</taxon>
        <taxon>Mesorhabditis</taxon>
    </lineage>
</organism>
<dbReference type="AlphaFoldDB" id="A0AAF3ET08"/>